<sequence length="162" mass="18730">MAATPLRFADDIDLITSSISQAERMLTEFRRNMLNGTNISECISYVYLGREMSIMNVLTLELGGRRRTAWEGYKSIEKLVKKTKNSRLRAYFFNATVLPALAYPSETWAFRKQEENVVNVIERAVERVLLGVSLFVQVREGIRSFLLRQRSKTPPRLPRKVK</sequence>
<keyword evidence="2" id="KW-1185">Reference proteome</keyword>
<dbReference type="EMBL" id="JAVFWL010000002">
    <property type="protein sequence ID" value="KAK6738359.1"/>
    <property type="molecule type" value="Genomic_DNA"/>
</dbReference>
<evidence type="ECO:0000313" key="2">
    <source>
        <dbReference type="Proteomes" id="UP001303046"/>
    </source>
</evidence>
<protein>
    <recommendedName>
        <fullName evidence="3">Reverse transcriptase domain-containing protein</fullName>
    </recommendedName>
</protein>
<organism evidence="1 2">
    <name type="scientific">Necator americanus</name>
    <name type="common">Human hookworm</name>
    <dbReference type="NCBI Taxonomy" id="51031"/>
    <lineage>
        <taxon>Eukaryota</taxon>
        <taxon>Metazoa</taxon>
        <taxon>Ecdysozoa</taxon>
        <taxon>Nematoda</taxon>
        <taxon>Chromadorea</taxon>
        <taxon>Rhabditida</taxon>
        <taxon>Rhabditina</taxon>
        <taxon>Rhabditomorpha</taxon>
        <taxon>Strongyloidea</taxon>
        <taxon>Ancylostomatidae</taxon>
        <taxon>Bunostominae</taxon>
        <taxon>Necator</taxon>
    </lineage>
</organism>
<accession>A0ABR1CJA5</accession>
<proteinExistence type="predicted"/>
<gene>
    <name evidence="1" type="primary">Necator_chrII.g8255</name>
    <name evidence="1" type="ORF">RB195_020461</name>
</gene>
<reference evidence="1 2" key="1">
    <citation type="submission" date="2023-08" db="EMBL/GenBank/DDBJ databases">
        <title>A Necator americanus chromosomal reference genome.</title>
        <authorList>
            <person name="Ilik V."/>
            <person name="Petrzelkova K.J."/>
            <person name="Pardy F."/>
            <person name="Fuh T."/>
            <person name="Niatou-Singa F.S."/>
            <person name="Gouil Q."/>
            <person name="Baker L."/>
            <person name="Ritchie M.E."/>
            <person name="Jex A.R."/>
            <person name="Gazzola D."/>
            <person name="Li H."/>
            <person name="Toshio Fujiwara R."/>
            <person name="Zhan B."/>
            <person name="Aroian R.V."/>
            <person name="Pafco B."/>
            <person name="Schwarz E.M."/>
        </authorList>
    </citation>
    <scope>NUCLEOTIDE SEQUENCE [LARGE SCALE GENOMIC DNA]</scope>
    <source>
        <strain evidence="1 2">Aroian</strain>
        <tissue evidence="1">Whole animal</tissue>
    </source>
</reference>
<evidence type="ECO:0008006" key="3">
    <source>
        <dbReference type="Google" id="ProtNLM"/>
    </source>
</evidence>
<name>A0ABR1CJA5_NECAM</name>
<comment type="caution">
    <text evidence="1">The sequence shown here is derived from an EMBL/GenBank/DDBJ whole genome shotgun (WGS) entry which is preliminary data.</text>
</comment>
<evidence type="ECO:0000313" key="1">
    <source>
        <dbReference type="EMBL" id="KAK6738359.1"/>
    </source>
</evidence>
<dbReference type="Proteomes" id="UP001303046">
    <property type="component" value="Unassembled WGS sequence"/>
</dbReference>